<keyword evidence="4" id="KW-1185">Reference proteome</keyword>
<accession>A0A1H6F0Q2</accession>
<dbReference type="PROSITE" id="PS51502">
    <property type="entry name" value="S_R_A_B_BARREL"/>
    <property type="match status" value="1"/>
</dbReference>
<dbReference type="InterPro" id="IPR011008">
    <property type="entry name" value="Dimeric_a/b-barrel"/>
</dbReference>
<dbReference type="RefSeq" id="WP_103963784.1">
    <property type="nucleotide sequence ID" value="NZ_FNVT01000029.1"/>
</dbReference>
<dbReference type="Pfam" id="PF07876">
    <property type="entry name" value="Dabb"/>
    <property type="match status" value="1"/>
</dbReference>
<dbReference type="PANTHER" id="PTHR33178:SF10">
    <property type="entry name" value="STRESS-RESPONSE A_B BARREL DOMAIN-CONTAINING PROTEIN"/>
    <property type="match status" value="1"/>
</dbReference>
<protein>
    <submittedName>
        <fullName evidence="3">Stress responsive A/B Barrel Domain</fullName>
    </submittedName>
</protein>
<dbReference type="EMBL" id="FNVT01000029">
    <property type="protein sequence ID" value="SEH02766.1"/>
    <property type="molecule type" value="Genomic_DNA"/>
</dbReference>
<dbReference type="AlphaFoldDB" id="A0A1H6F0Q2"/>
<dbReference type="InterPro" id="IPR013097">
    <property type="entry name" value="Dabb"/>
</dbReference>
<reference evidence="3 4" key="1">
    <citation type="submission" date="2016-10" db="EMBL/GenBank/DDBJ databases">
        <authorList>
            <person name="de Groot N.N."/>
        </authorList>
    </citation>
    <scope>NUCLEOTIDE SEQUENCE [LARGE SCALE GENOMIC DNA]</scope>
    <source>
        <strain evidence="3 4">CGMCC 4.7037</strain>
    </source>
</reference>
<dbReference type="OrthoDB" id="6637496at2"/>
<sequence length="97" mass="10828">MIRHIVLFTWTEEATDEQKAAVTAELRKLPGLIPQIRSYTVGADAGINQGNHEYAVVADFDSVDDYLVYRDHPDHQTVIAERIRPILGARAAVQLSV</sequence>
<comment type="subunit">
    <text evidence="1">Homodimer.</text>
</comment>
<name>A0A1H6F0Q2_9ACTN</name>
<dbReference type="Gene3D" id="3.30.70.100">
    <property type="match status" value="1"/>
</dbReference>
<dbReference type="SMART" id="SM00886">
    <property type="entry name" value="Dabb"/>
    <property type="match status" value="1"/>
</dbReference>
<dbReference type="PANTHER" id="PTHR33178">
    <property type="match status" value="1"/>
</dbReference>
<evidence type="ECO:0000313" key="4">
    <source>
        <dbReference type="Proteomes" id="UP000236732"/>
    </source>
</evidence>
<dbReference type="InterPro" id="IPR044662">
    <property type="entry name" value="HS1/DABB1-like"/>
</dbReference>
<dbReference type="Proteomes" id="UP000236732">
    <property type="component" value="Unassembled WGS sequence"/>
</dbReference>
<dbReference type="SUPFAM" id="SSF54909">
    <property type="entry name" value="Dimeric alpha+beta barrel"/>
    <property type="match status" value="1"/>
</dbReference>
<feature type="domain" description="Stress-response A/B barrel" evidence="2">
    <location>
        <begin position="2"/>
        <end position="95"/>
    </location>
</feature>
<proteinExistence type="predicted"/>
<gene>
    <name evidence="3" type="ORF">SAMN05444920_129102</name>
</gene>
<organism evidence="3 4">
    <name type="scientific">Nonomuraea solani</name>
    <dbReference type="NCBI Taxonomy" id="1144553"/>
    <lineage>
        <taxon>Bacteria</taxon>
        <taxon>Bacillati</taxon>
        <taxon>Actinomycetota</taxon>
        <taxon>Actinomycetes</taxon>
        <taxon>Streptosporangiales</taxon>
        <taxon>Streptosporangiaceae</taxon>
        <taxon>Nonomuraea</taxon>
    </lineage>
</organism>
<evidence type="ECO:0000313" key="3">
    <source>
        <dbReference type="EMBL" id="SEH02766.1"/>
    </source>
</evidence>
<evidence type="ECO:0000256" key="1">
    <source>
        <dbReference type="ARBA" id="ARBA00011738"/>
    </source>
</evidence>
<evidence type="ECO:0000259" key="2">
    <source>
        <dbReference type="PROSITE" id="PS51502"/>
    </source>
</evidence>